<name>X0YD10_9ZZZZ</name>
<evidence type="ECO:0008006" key="2">
    <source>
        <dbReference type="Google" id="ProtNLM"/>
    </source>
</evidence>
<dbReference type="EMBL" id="BART01008358">
    <property type="protein sequence ID" value="GAG53755.1"/>
    <property type="molecule type" value="Genomic_DNA"/>
</dbReference>
<reference evidence="1" key="1">
    <citation type="journal article" date="2014" name="Front. Microbiol.">
        <title>High frequency of phylogenetically diverse reductive dehalogenase-homologous genes in deep subseafloor sedimentary metagenomes.</title>
        <authorList>
            <person name="Kawai M."/>
            <person name="Futagami T."/>
            <person name="Toyoda A."/>
            <person name="Takaki Y."/>
            <person name="Nishi S."/>
            <person name="Hori S."/>
            <person name="Arai W."/>
            <person name="Tsubouchi T."/>
            <person name="Morono Y."/>
            <person name="Uchiyama I."/>
            <person name="Ito T."/>
            <person name="Fujiyama A."/>
            <person name="Inagaki F."/>
            <person name="Takami H."/>
        </authorList>
    </citation>
    <scope>NUCLEOTIDE SEQUENCE</scope>
    <source>
        <strain evidence="1">Expedition CK06-06</strain>
    </source>
</reference>
<dbReference type="Gene3D" id="3.40.50.300">
    <property type="entry name" value="P-loop containing nucleotide triphosphate hydrolases"/>
    <property type="match status" value="1"/>
</dbReference>
<dbReference type="InterPro" id="IPR027417">
    <property type="entry name" value="P-loop_NTPase"/>
</dbReference>
<organism evidence="1">
    <name type="scientific">marine sediment metagenome</name>
    <dbReference type="NCBI Taxonomy" id="412755"/>
    <lineage>
        <taxon>unclassified sequences</taxon>
        <taxon>metagenomes</taxon>
        <taxon>ecological metagenomes</taxon>
    </lineage>
</organism>
<dbReference type="SUPFAM" id="SSF52540">
    <property type="entry name" value="P-loop containing nucleoside triphosphate hydrolases"/>
    <property type="match status" value="1"/>
</dbReference>
<accession>X0YD10</accession>
<proteinExistence type="predicted"/>
<evidence type="ECO:0000313" key="1">
    <source>
        <dbReference type="EMBL" id="GAG53755.1"/>
    </source>
</evidence>
<sequence length="78" mass="9191">MLRKSFIIYFCISFLSILITQRISTIRDADSILILDRGRVVGFGTHDELINHNVLYSQIYETLYQKQKLKVKIEDIKN</sequence>
<comment type="caution">
    <text evidence="1">The sequence shown here is derived from an EMBL/GenBank/DDBJ whole genome shotgun (WGS) entry which is preliminary data.</text>
</comment>
<dbReference type="AlphaFoldDB" id="X0YD10"/>
<protein>
    <recommendedName>
        <fullName evidence="2">ABC transporter ATP-binding protein</fullName>
    </recommendedName>
</protein>
<gene>
    <name evidence="1" type="ORF">S01H4_18820</name>
</gene>